<organism evidence="1">
    <name type="scientific">bioreactor metagenome</name>
    <dbReference type="NCBI Taxonomy" id="1076179"/>
    <lineage>
        <taxon>unclassified sequences</taxon>
        <taxon>metagenomes</taxon>
        <taxon>ecological metagenomes</taxon>
    </lineage>
</organism>
<name>A0A645A7G5_9ZZZZ</name>
<comment type="caution">
    <text evidence="1">The sequence shown here is derived from an EMBL/GenBank/DDBJ whole genome shotgun (WGS) entry which is preliminary data.</text>
</comment>
<proteinExistence type="predicted"/>
<reference evidence="1" key="1">
    <citation type="submission" date="2019-08" db="EMBL/GenBank/DDBJ databases">
        <authorList>
            <person name="Kucharzyk K."/>
            <person name="Murdoch R.W."/>
            <person name="Higgins S."/>
            <person name="Loffler F."/>
        </authorList>
    </citation>
    <scope>NUCLEOTIDE SEQUENCE</scope>
</reference>
<dbReference type="AlphaFoldDB" id="A0A645A7G5"/>
<protein>
    <submittedName>
        <fullName evidence="1">Uncharacterized protein</fullName>
    </submittedName>
</protein>
<evidence type="ECO:0000313" key="1">
    <source>
        <dbReference type="EMBL" id="MPM48231.1"/>
    </source>
</evidence>
<sequence length="194" mass="21937">MLRVQCIFPESMERFHINQRPHILVIQCFDLLNLVGGTEAVKEMHKRKSCADCRQMRNGAEVHNLLSAGRSQHGKAGHTAAHNVGVITENGQCMGRQRSCRNMEHAREELACNLVHIRNHQQQALRRRISRSQSAGLQGAVNRTSGAAFRLHLDDIYRAAKQIFLSLCCPGVHMLRHRRGRGNWENAGNFSKSI</sequence>
<dbReference type="EMBL" id="VSSQ01012007">
    <property type="protein sequence ID" value="MPM48231.1"/>
    <property type="molecule type" value="Genomic_DNA"/>
</dbReference>
<accession>A0A645A7G5</accession>
<gene>
    <name evidence="1" type="ORF">SDC9_94955</name>
</gene>